<dbReference type="CDD" id="cd19488">
    <property type="entry name" value="KaiC-like_N"/>
    <property type="match status" value="1"/>
</dbReference>
<dbReference type="InterPro" id="IPR030665">
    <property type="entry name" value="KaiC"/>
</dbReference>
<dbReference type="PIRSF" id="PIRSF039117">
    <property type="entry name" value="KaiC"/>
    <property type="match status" value="1"/>
</dbReference>
<feature type="region of interest" description="Disordered" evidence="7">
    <location>
        <begin position="1"/>
        <end position="20"/>
    </location>
</feature>
<evidence type="ECO:0000256" key="6">
    <source>
        <dbReference type="ARBA" id="ARBA00022801"/>
    </source>
</evidence>
<dbReference type="InterPro" id="IPR014774">
    <property type="entry name" value="KaiC-like_dom"/>
</dbReference>
<dbReference type="GO" id="GO:0004674">
    <property type="term" value="F:protein serine/threonine kinase activity"/>
    <property type="evidence" value="ECO:0007669"/>
    <property type="project" value="UniProtKB-EC"/>
</dbReference>
<keyword evidence="3" id="KW-0808">Transferase</keyword>
<name>A0A5R9J6Q5_9PROT</name>
<dbReference type="SMART" id="SM00382">
    <property type="entry name" value="AAA"/>
    <property type="match status" value="2"/>
</dbReference>
<dbReference type="EMBL" id="VCDI01000002">
    <property type="protein sequence ID" value="TLU73252.1"/>
    <property type="molecule type" value="Genomic_DNA"/>
</dbReference>
<evidence type="ECO:0000256" key="7">
    <source>
        <dbReference type="SAM" id="MobiDB-lite"/>
    </source>
</evidence>
<dbReference type="SUPFAM" id="SSF52540">
    <property type="entry name" value="P-loop containing nucleoside triphosphate hydrolases"/>
    <property type="match status" value="2"/>
</dbReference>
<keyword evidence="4" id="KW-0677">Repeat</keyword>
<keyword evidence="5" id="KW-0418">Kinase</keyword>
<keyword evidence="10" id="KW-1185">Reference proteome</keyword>
<protein>
    <recommendedName>
        <fullName evidence="1">non-specific serine/threonine protein kinase</fullName>
        <ecNumber evidence="1">2.7.11.1</ecNumber>
    </recommendedName>
</protein>
<dbReference type="Gene3D" id="3.40.50.300">
    <property type="entry name" value="P-loop containing nucleotide triphosphate hydrolases"/>
    <property type="match status" value="2"/>
</dbReference>
<dbReference type="AlphaFoldDB" id="A0A5R9J6Q5"/>
<evidence type="ECO:0000256" key="5">
    <source>
        <dbReference type="ARBA" id="ARBA00022777"/>
    </source>
</evidence>
<proteinExistence type="predicted"/>
<comment type="caution">
    <text evidence="9">The sequence shown here is derived from an EMBL/GenBank/DDBJ whole genome shotgun (WGS) entry which is preliminary data.</text>
</comment>
<dbReference type="PRINTS" id="PR01874">
    <property type="entry name" value="DNAREPAIRADA"/>
</dbReference>
<dbReference type="InterPro" id="IPR003593">
    <property type="entry name" value="AAA+_ATPase"/>
</dbReference>
<reference evidence="9 10" key="1">
    <citation type="submission" date="2019-05" db="EMBL/GenBank/DDBJ databases">
        <authorList>
            <person name="Pankratov T."/>
            <person name="Grouzdev D."/>
        </authorList>
    </citation>
    <scope>NUCLEOTIDE SEQUENCE [LARGE SCALE GENOMIC DNA]</scope>
    <source>
        <strain evidence="9 10">KEBCLARHB70R</strain>
    </source>
</reference>
<dbReference type="InterPro" id="IPR027417">
    <property type="entry name" value="P-loop_NTPase"/>
</dbReference>
<feature type="domain" description="KaiC" evidence="8">
    <location>
        <begin position="13"/>
        <end position="251"/>
    </location>
</feature>
<dbReference type="PANTHER" id="PTHR42926">
    <property type="match status" value="1"/>
</dbReference>
<dbReference type="InterPro" id="IPR051347">
    <property type="entry name" value="Circadian_clock_KaiC-rel"/>
</dbReference>
<dbReference type="GO" id="GO:0016787">
    <property type="term" value="F:hydrolase activity"/>
    <property type="evidence" value="ECO:0007669"/>
    <property type="project" value="UniProtKB-KW"/>
</dbReference>
<evidence type="ECO:0000256" key="1">
    <source>
        <dbReference type="ARBA" id="ARBA00012513"/>
    </source>
</evidence>
<dbReference type="Proteomes" id="UP000305654">
    <property type="component" value="Unassembled WGS sequence"/>
</dbReference>
<evidence type="ECO:0000256" key="3">
    <source>
        <dbReference type="ARBA" id="ARBA00022679"/>
    </source>
</evidence>
<accession>A0A5R9J6Q5</accession>
<evidence type="ECO:0000313" key="9">
    <source>
        <dbReference type="EMBL" id="TLU73252.1"/>
    </source>
</evidence>
<dbReference type="GO" id="GO:0005524">
    <property type="term" value="F:ATP binding"/>
    <property type="evidence" value="ECO:0007669"/>
    <property type="project" value="InterPro"/>
</dbReference>
<dbReference type="RefSeq" id="WP_138325333.1">
    <property type="nucleotide sequence ID" value="NZ_VCDI01000002.1"/>
</dbReference>
<sequence length="507" mass="55678">MPEDLPSGLPQASRAPTGIQGLDDILGGGLTKDRVYLVEGTPGTGKTTLSLQFLLEGARRGEPGLYITLSETADELRAVAASHGWSLEDLTLFEMVGEVGLDPEREQSILHPSEVELGETTREVMQRVEELRPSRVVFDSLSEMRLLAQNPLRYRRQILAFKHFFASRQCTVLLLDDRTSEPTDLQLHSIAHGVISLEQAPREFGAERRRLRVVKMRGIKFRGGYHDFILDTGGLHLFPRLVANQHHRDFEAVPNSTGNAGLDALLGGGLVAGTNTLLTGPSGVGKTTTAVNCMLAALRRGERATYYLFDEGINTLIARSAALGMDLQPYVDDGRLTIQQIDPAELSPGEFAWRVREAVEGRHATFVVVDSLNAYLQAMPGEHYLLLQMHELLNYLNQQGTNTVMILGQHGLIGEVRSDVDLSYLSDSILLFRFFEARGEVRTAISTVKSRTRAHERTIREFKLGPHGLQVGEALHDFEGVLSGLPSYKGDLDLLAPAAGRPAGASD</sequence>
<dbReference type="InterPro" id="IPR010624">
    <property type="entry name" value="KaiC_dom"/>
</dbReference>
<feature type="domain" description="KaiC" evidence="8">
    <location>
        <begin position="253"/>
        <end position="485"/>
    </location>
</feature>
<organism evidence="9 10">
    <name type="scientific">Lichenicoccus roseus</name>
    <dbReference type="NCBI Taxonomy" id="2683649"/>
    <lineage>
        <taxon>Bacteria</taxon>
        <taxon>Pseudomonadati</taxon>
        <taxon>Pseudomonadota</taxon>
        <taxon>Alphaproteobacteria</taxon>
        <taxon>Acetobacterales</taxon>
        <taxon>Acetobacteraceae</taxon>
        <taxon>Lichenicoccus</taxon>
    </lineage>
</organism>
<keyword evidence="2" id="KW-0597">Phosphoprotein</keyword>
<evidence type="ECO:0000256" key="2">
    <source>
        <dbReference type="ARBA" id="ARBA00022553"/>
    </source>
</evidence>
<evidence type="ECO:0000256" key="4">
    <source>
        <dbReference type="ARBA" id="ARBA00022737"/>
    </source>
</evidence>
<dbReference type="EC" id="2.7.11.1" evidence="1"/>
<keyword evidence="6" id="KW-0378">Hydrolase</keyword>
<gene>
    <name evidence="9" type="ORF">FE263_07505</name>
</gene>
<dbReference type="Pfam" id="PF06745">
    <property type="entry name" value="ATPase"/>
    <property type="match status" value="2"/>
</dbReference>
<dbReference type="PROSITE" id="PS51146">
    <property type="entry name" value="KAIC"/>
    <property type="match status" value="2"/>
</dbReference>
<evidence type="ECO:0000313" key="10">
    <source>
        <dbReference type="Proteomes" id="UP000305654"/>
    </source>
</evidence>
<dbReference type="PANTHER" id="PTHR42926:SF1">
    <property type="entry name" value="CIRCADIAN CLOCK OSCILLATOR PROTEIN KAIC 1"/>
    <property type="match status" value="1"/>
</dbReference>
<evidence type="ECO:0000259" key="8">
    <source>
        <dbReference type="PROSITE" id="PS51146"/>
    </source>
</evidence>
<dbReference type="OrthoDB" id="9787927at2"/>